<dbReference type="AlphaFoldDB" id="F4WXS6"/>
<proteinExistence type="predicted"/>
<evidence type="ECO:0000313" key="2">
    <source>
        <dbReference type="Proteomes" id="UP000007755"/>
    </source>
</evidence>
<evidence type="ECO:0000313" key="1">
    <source>
        <dbReference type="EMBL" id="EGI61004.1"/>
    </source>
</evidence>
<keyword evidence="2" id="KW-1185">Reference proteome</keyword>
<dbReference type="Proteomes" id="UP000007755">
    <property type="component" value="Unassembled WGS sequence"/>
</dbReference>
<gene>
    <name evidence="1" type="ORF">G5I_10766</name>
</gene>
<accession>F4WXS6</accession>
<protein>
    <submittedName>
        <fullName evidence="1">Uncharacterized protein</fullName>
    </submittedName>
</protein>
<reference evidence="1" key="1">
    <citation type="submission" date="2011-02" db="EMBL/GenBank/DDBJ databases">
        <title>The genome of the leaf-cutting ant Acromyrmex echinatior suggests key adaptations to social evolution and fungus farming.</title>
        <authorList>
            <person name="Nygaard S."/>
            <person name="Zhang G."/>
        </authorList>
    </citation>
    <scope>NUCLEOTIDE SEQUENCE</scope>
</reference>
<name>F4WXS6_ACREC</name>
<dbReference type="InParanoid" id="F4WXS6"/>
<organism evidence="2">
    <name type="scientific">Acromyrmex echinatior</name>
    <name type="common">Panamanian leafcutter ant</name>
    <name type="synonym">Acromyrmex octospinosus echinatior</name>
    <dbReference type="NCBI Taxonomy" id="103372"/>
    <lineage>
        <taxon>Eukaryota</taxon>
        <taxon>Metazoa</taxon>
        <taxon>Ecdysozoa</taxon>
        <taxon>Arthropoda</taxon>
        <taxon>Hexapoda</taxon>
        <taxon>Insecta</taxon>
        <taxon>Pterygota</taxon>
        <taxon>Neoptera</taxon>
        <taxon>Endopterygota</taxon>
        <taxon>Hymenoptera</taxon>
        <taxon>Apocrita</taxon>
        <taxon>Aculeata</taxon>
        <taxon>Formicoidea</taxon>
        <taxon>Formicidae</taxon>
        <taxon>Myrmicinae</taxon>
        <taxon>Acromyrmex</taxon>
    </lineage>
</organism>
<sequence length="478" mass="55440">MARLIAKLAEKASKEFRQQQAEEGRLLRSKANYFIPTCRLPCTRDRFVLLPVATPRDRPRLAQVTAIGNFNARPVLPNDFIQRNGCRGVVRSGVHDRCPNSGIDTAPLVYLRVGGPSLVAYEPPDMYLALDTSSCVMNYYTKIYRRIQNWQYNVLKMMLHKVIATMQNMGCRSYLRSTTHFGAKRNTEAKRARTSKKYKFHTDISLSNHSYTLFYSEIFCIVLIADNDVSATLRNGKWQILMAYYPGFVHYLNSLLKKERKINGSGRVRGDFLLSFLALSGWRAWLTDVIFHSDTVGEGERRSAAKRGVRQDQSPLKRERGSETSWLLVENPISPLYVNWQRISMHIRQVDLHVLHMRCHTVREKRDWRVFLPICSWEDPVWHSSLYHEENGKRDADAKVYEKIRPIADVGRDNREFVDPQFHDEVDFHEKIGMTEVTRCRIANSKILKGFIIGKNALQDFNFVLDKTDLLYQNKNSI</sequence>
<dbReference type="EMBL" id="GL888427">
    <property type="protein sequence ID" value="EGI61004.1"/>
    <property type="molecule type" value="Genomic_DNA"/>
</dbReference>